<dbReference type="Gene3D" id="3.30.66.10">
    <property type="entry name" value="DNA topoisomerase I domain"/>
    <property type="match status" value="1"/>
</dbReference>
<feature type="domain" description="DNA topoisomerase IB N-terminal" evidence="8">
    <location>
        <begin position="38"/>
        <end position="86"/>
    </location>
</feature>
<dbReference type="PRINTS" id="PR00416">
    <property type="entry name" value="EUTPISMRASEI"/>
</dbReference>
<evidence type="ECO:0000313" key="10">
    <source>
        <dbReference type="Proteomes" id="UP001205906"/>
    </source>
</evidence>
<protein>
    <recommendedName>
        <fullName evidence="3">DNA topoisomerase</fullName>
        <ecNumber evidence="3">5.6.2.1</ecNumber>
    </recommendedName>
</protein>
<accession>A0ABT1C0W7</accession>
<dbReference type="Proteomes" id="UP001205906">
    <property type="component" value="Unassembled WGS sequence"/>
</dbReference>
<proteinExistence type="inferred from homology"/>
<dbReference type="Gene3D" id="1.10.132.120">
    <property type="match status" value="1"/>
</dbReference>
<dbReference type="InterPro" id="IPR035447">
    <property type="entry name" value="DNA_topo_I_N_sf"/>
</dbReference>
<dbReference type="InterPro" id="IPR001631">
    <property type="entry name" value="TopoI"/>
</dbReference>
<dbReference type="RefSeq" id="WP_252815286.1">
    <property type="nucleotide sequence ID" value="NZ_JAMXQS010000001.1"/>
</dbReference>
<comment type="catalytic activity">
    <reaction evidence="1">
        <text>ATP-independent breakage of single-stranded DNA, followed by passage and rejoining.</text>
        <dbReference type="EC" id="5.6.2.1"/>
    </reaction>
</comment>
<evidence type="ECO:0000256" key="5">
    <source>
        <dbReference type="ARBA" id="ARBA00023125"/>
    </source>
</evidence>
<dbReference type="EC" id="5.6.2.1" evidence="3"/>
<keyword evidence="4" id="KW-0799">Topoisomerase</keyword>
<dbReference type="InterPro" id="IPR013500">
    <property type="entry name" value="TopoI_cat_euk"/>
</dbReference>
<dbReference type="InterPro" id="IPR014711">
    <property type="entry name" value="TopoI_cat_a-hlx-sub_euk"/>
</dbReference>
<evidence type="ECO:0000259" key="7">
    <source>
        <dbReference type="Pfam" id="PF01028"/>
    </source>
</evidence>
<organism evidence="9 10">
    <name type="scientific">Mesorhizobium liriopis</name>
    <dbReference type="NCBI Taxonomy" id="2953882"/>
    <lineage>
        <taxon>Bacteria</taxon>
        <taxon>Pseudomonadati</taxon>
        <taxon>Pseudomonadota</taxon>
        <taxon>Alphaproteobacteria</taxon>
        <taxon>Hyphomicrobiales</taxon>
        <taxon>Phyllobacteriaceae</taxon>
        <taxon>Mesorhizobium</taxon>
    </lineage>
</organism>
<evidence type="ECO:0000256" key="2">
    <source>
        <dbReference type="ARBA" id="ARBA00006645"/>
    </source>
</evidence>
<dbReference type="Gene3D" id="3.90.15.10">
    <property type="entry name" value="Topoisomerase I, Chain A, domain 3"/>
    <property type="match status" value="1"/>
</dbReference>
<comment type="similarity">
    <text evidence="2">Belongs to the type IB topoisomerase family.</text>
</comment>
<keyword evidence="10" id="KW-1185">Reference proteome</keyword>
<dbReference type="SUPFAM" id="SSF55869">
    <property type="entry name" value="DNA topoisomerase I domain"/>
    <property type="match status" value="1"/>
</dbReference>
<keyword evidence="6" id="KW-0413">Isomerase</keyword>
<evidence type="ECO:0000256" key="1">
    <source>
        <dbReference type="ARBA" id="ARBA00000213"/>
    </source>
</evidence>
<dbReference type="SUPFAM" id="SSF56349">
    <property type="entry name" value="DNA breaking-rejoining enzymes"/>
    <property type="match status" value="1"/>
</dbReference>
<evidence type="ECO:0000256" key="6">
    <source>
        <dbReference type="ARBA" id="ARBA00023235"/>
    </source>
</evidence>
<dbReference type="EMBL" id="JAMXQS010000001">
    <property type="protein sequence ID" value="MCO6048476.1"/>
    <property type="molecule type" value="Genomic_DNA"/>
</dbReference>
<dbReference type="InterPro" id="IPR049331">
    <property type="entry name" value="Top1B_N_bact"/>
</dbReference>
<keyword evidence="5" id="KW-0238">DNA-binding</keyword>
<dbReference type="InterPro" id="IPR011010">
    <property type="entry name" value="DNA_brk_join_enz"/>
</dbReference>
<dbReference type="PROSITE" id="PS52038">
    <property type="entry name" value="TOPO_IB_2"/>
    <property type="match status" value="1"/>
</dbReference>
<name>A0ABT1C0W7_9HYPH</name>
<sequence length="354" mass="40268">MLKKTEDPRDPQVAAKLASLIYLTDDRPGITRRKSGSGYSYFLPDGARLKNKAEIERINALAIPPAYADVWISPEADAHLQATGRDDRGRKQYRYHPRWAEARDESKYGSLITFATALPVLRAQIEMDLRRRGLGRERVIASVVWLLENTMIRVGNQAYARDNKSFGLTTLRDRHAKMEGGKMRLKFKGKSGKEWDLHLTDRRIINIVRGAQDLPGQHLFQYLDEDGERRMVRSQDVNDYLRDIAGDFTAKHFRTWGGTQAAAALLRDEALPEAKTMAAKRLNAIVDEVAHRLGNTRAVCRKAYIHPRVISHWSEGILSEGMLAARKSFRKPLDGLDEEETLLLRWLERSAVPA</sequence>
<gene>
    <name evidence="9" type="ORF">NGM99_01565</name>
</gene>
<evidence type="ECO:0000259" key="8">
    <source>
        <dbReference type="Pfam" id="PF21338"/>
    </source>
</evidence>
<evidence type="ECO:0000256" key="3">
    <source>
        <dbReference type="ARBA" id="ARBA00012891"/>
    </source>
</evidence>
<feature type="domain" description="DNA topoisomerase I catalytic core eukaryotic-type" evidence="7">
    <location>
        <begin position="101"/>
        <end position="312"/>
    </location>
</feature>
<evidence type="ECO:0000256" key="4">
    <source>
        <dbReference type="ARBA" id="ARBA00023029"/>
    </source>
</evidence>
<comment type="caution">
    <text evidence="9">The sequence shown here is derived from an EMBL/GenBank/DDBJ whole genome shotgun (WGS) entry which is preliminary data.</text>
</comment>
<dbReference type="Pfam" id="PF21338">
    <property type="entry name" value="Top1B_N_bact"/>
    <property type="match status" value="1"/>
</dbReference>
<reference evidence="9 10" key="1">
    <citation type="submission" date="2022-06" db="EMBL/GenBank/DDBJ databases">
        <title>Mesorhizobium sp. strain RP14 Genome sequencing and assembly.</title>
        <authorList>
            <person name="Kim I."/>
        </authorList>
    </citation>
    <scope>NUCLEOTIDE SEQUENCE [LARGE SCALE GENOMIC DNA]</scope>
    <source>
        <strain evidence="10">RP14(2022)</strain>
    </source>
</reference>
<dbReference type="Pfam" id="PF01028">
    <property type="entry name" value="Topoisom_I"/>
    <property type="match status" value="1"/>
</dbReference>
<evidence type="ECO:0000313" key="9">
    <source>
        <dbReference type="EMBL" id="MCO6048476.1"/>
    </source>
</evidence>